<keyword evidence="6" id="KW-0449">Lipoprotein</keyword>
<evidence type="ECO:0000256" key="6">
    <source>
        <dbReference type="ARBA" id="ARBA00023288"/>
    </source>
</evidence>
<dbReference type="PROSITE" id="PS51420">
    <property type="entry name" value="RHO"/>
    <property type="match status" value="1"/>
</dbReference>
<evidence type="ECO:0000313" key="8">
    <source>
        <dbReference type="EMBL" id="CAG9313594.1"/>
    </source>
</evidence>
<dbReference type="GO" id="GO:0003924">
    <property type="term" value="F:GTPase activity"/>
    <property type="evidence" value="ECO:0007669"/>
    <property type="project" value="InterPro"/>
</dbReference>
<dbReference type="PROSITE" id="PS51419">
    <property type="entry name" value="RAB"/>
    <property type="match status" value="1"/>
</dbReference>
<dbReference type="Gene3D" id="3.40.50.300">
    <property type="entry name" value="P-loop containing nucleotide triphosphate hydrolases"/>
    <property type="match status" value="1"/>
</dbReference>
<feature type="region of interest" description="Disordered" evidence="7">
    <location>
        <begin position="181"/>
        <end position="201"/>
    </location>
</feature>
<evidence type="ECO:0000256" key="2">
    <source>
        <dbReference type="ARBA" id="ARBA00006270"/>
    </source>
</evidence>
<keyword evidence="9" id="KW-1185">Reference proteome</keyword>
<dbReference type="InterPro" id="IPR005225">
    <property type="entry name" value="Small_GTP-bd"/>
</dbReference>
<evidence type="ECO:0000256" key="1">
    <source>
        <dbReference type="ARBA" id="ARBA00004308"/>
    </source>
</evidence>
<gene>
    <name evidence="8" type="ORF">BSTOLATCC_MIC9407</name>
</gene>
<dbReference type="NCBIfam" id="TIGR00231">
    <property type="entry name" value="small_GTP"/>
    <property type="match status" value="1"/>
</dbReference>
<evidence type="ECO:0000256" key="7">
    <source>
        <dbReference type="SAM" id="MobiDB-lite"/>
    </source>
</evidence>
<dbReference type="PANTHER" id="PTHR47980">
    <property type="entry name" value="LD44762P"/>
    <property type="match status" value="1"/>
</dbReference>
<dbReference type="SMART" id="SM00174">
    <property type="entry name" value="RHO"/>
    <property type="match status" value="1"/>
</dbReference>
<keyword evidence="5" id="KW-0472">Membrane</keyword>
<dbReference type="PROSITE" id="PS51421">
    <property type="entry name" value="RAS"/>
    <property type="match status" value="1"/>
</dbReference>
<dbReference type="AlphaFoldDB" id="A0AAU9IDW8"/>
<dbReference type="SMART" id="SM00175">
    <property type="entry name" value="RAB"/>
    <property type="match status" value="1"/>
</dbReference>
<reference evidence="8" key="1">
    <citation type="submission" date="2021-09" db="EMBL/GenBank/DDBJ databases">
        <authorList>
            <consortium name="AG Swart"/>
            <person name="Singh M."/>
            <person name="Singh A."/>
            <person name="Seah K."/>
            <person name="Emmerich C."/>
        </authorList>
    </citation>
    <scope>NUCLEOTIDE SEQUENCE</scope>
    <source>
        <strain evidence="8">ATCC30299</strain>
    </source>
</reference>
<dbReference type="InterPro" id="IPR027417">
    <property type="entry name" value="P-loop_NTPase"/>
</dbReference>
<dbReference type="GO" id="GO:0005525">
    <property type="term" value="F:GTP binding"/>
    <property type="evidence" value="ECO:0007669"/>
    <property type="project" value="UniProtKB-KW"/>
</dbReference>
<keyword evidence="4" id="KW-0342">GTP-binding</keyword>
<dbReference type="GO" id="GO:0012505">
    <property type="term" value="C:endomembrane system"/>
    <property type="evidence" value="ECO:0007669"/>
    <property type="project" value="UniProtKB-SubCell"/>
</dbReference>
<dbReference type="InterPro" id="IPR001806">
    <property type="entry name" value="Small_GTPase"/>
</dbReference>
<comment type="similarity">
    <text evidence="2">Belongs to the small GTPase superfamily. Rab family.</text>
</comment>
<evidence type="ECO:0000256" key="3">
    <source>
        <dbReference type="ARBA" id="ARBA00022741"/>
    </source>
</evidence>
<dbReference type="Pfam" id="PF00071">
    <property type="entry name" value="Ras"/>
    <property type="match status" value="1"/>
</dbReference>
<accession>A0AAU9IDW8</accession>
<protein>
    <submittedName>
        <fullName evidence="8">Uncharacterized protein</fullName>
    </submittedName>
</protein>
<evidence type="ECO:0000313" key="9">
    <source>
        <dbReference type="Proteomes" id="UP001162131"/>
    </source>
</evidence>
<dbReference type="SMART" id="SM00173">
    <property type="entry name" value="RAS"/>
    <property type="match status" value="1"/>
</dbReference>
<dbReference type="PRINTS" id="PR00449">
    <property type="entry name" value="RASTRNSFRMNG"/>
</dbReference>
<evidence type="ECO:0000256" key="5">
    <source>
        <dbReference type="ARBA" id="ARBA00023136"/>
    </source>
</evidence>
<dbReference type="EMBL" id="CAJZBQ010000011">
    <property type="protein sequence ID" value="CAG9313594.1"/>
    <property type="molecule type" value="Genomic_DNA"/>
</dbReference>
<organism evidence="8 9">
    <name type="scientific">Blepharisma stoltei</name>
    <dbReference type="NCBI Taxonomy" id="1481888"/>
    <lineage>
        <taxon>Eukaryota</taxon>
        <taxon>Sar</taxon>
        <taxon>Alveolata</taxon>
        <taxon>Ciliophora</taxon>
        <taxon>Postciliodesmatophora</taxon>
        <taxon>Heterotrichea</taxon>
        <taxon>Heterotrichida</taxon>
        <taxon>Blepharismidae</taxon>
        <taxon>Blepharisma</taxon>
    </lineage>
</organism>
<name>A0AAU9IDW8_9CILI</name>
<feature type="compositionally biased region" description="Polar residues" evidence="7">
    <location>
        <begin position="187"/>
        <end position="201"/>
    </location>
</feature>
<evidence type="ECO:0000256" key="4">
    <source>
        <dbReference type="ARBA" id="ARBA00023134"/>
    </source>
</evidence>
<dbReference type="InterPro" id="IPR050305">
    <property type="entry name" value="Small_GTPase_Rab"/>
</dbReference>
<dbReference type="SUPFAM" id="SSF52540">
    <property type="entry name" value="P-loop containing nucleoside triphosphate hydrolases"/>
    <property type="match status" value="1"/>
</dbReference>
<proteinExistence type="inferred from homology"/>
<dbReference type="SMART" id="SM00176">
    <property type="entry name" value="RAN"/>
    <property type="match status" value="1"/>
</dbReference>
<sequence length="201" mass="22571">MNQNNPDYVFKLVIIGDSGVGKSCLLIRYAENTFAETHVATIGVDFLLRNLSIDGESVRLQIWDTAGQERFRTIITGYYRNADGVIFVFDKTKRDSFDHIEDWLKEVERYSSAKVVKVLVGNKADLQPHAVTTEEAKLKADQLNLEYIEASAKSAFQVDLIFDSVARKIIQKTHEAGIVPLPEPKNKLSSSASKQTQGCCW</sequence>
<comment type="subcellular location">
    <subcellularLocation>
        <location evidence="1">Endomembrane system</location>
    </subcellularLocation>
</comment>
<keyword evidence="3" id="KW-0547">Nucleotide-binding</keyword>
<comment type="caution">
    <text evidence="8">The sequence shown here is derived from an EMBL/GenBank/DDBJ whole genome shotgun (WGS) entry which is preliminary data.</text>
</comment>
<dbReference type="Proteomes" id="UP001162131">
    <property type="component" value="Unassembled WGS sequence"/>
</dbReference>
<dbReference type="FunFam" id="3.40.50.300:FF:000586">
    <property type="entry name" value="Rab family GTPase"/>
    <property type="match status" value="1"/>
</dbReference>